<proteinExistence type="predicted"/>
<sequence length="311" mass="32715">MVLADGLPLCIYSLLLSAVSTPDLLALRGLPPTAKEVIAKDIAHNYVSEAKRPSVGTVAASVSCDNQCHSYLPDAQAQSLLLTEMSWFRGKGHQSKKILLLGSDPLFPSLDRSPGGHADTSPRAVPAAQPAPPPGDTAHPRWAREARGKALQGCCEPAGCCASPSLPGAKASRRPAPPVAATALPRAVSSGNAASRHSAQNTGPGGRRRWVVPLRCWGLLYSGSSSAFCKEKADGERLERWRRLWLKATARSVRRSPGTPAASPSPSPSPAASRSWPSKTRRARLSSREKPDPAGHLLPQPVPALSAAGRG</sequence>
<dbReference type="RefSeq" id="XP_044932637.1">
    <property type="nucleotide sequence ID" value="XM_045076702.1"/>
</dbReference>
<dbReference type="GeneID" id="101694416"/>
<dbReference type="Proteomes" id="UP000000715">
    <property type="component" value="Unplaced"/>
</dbReference>
<keyword evidence="2" id="KW-1185">Reference proteome</keyword>
<evidence type="ECO:0000313" key="2">
    <source>
        <dbReference type="Proteomes" id="UP000000715"/>
    </source>
</evidence>
<feature type="region of interest" description="Disordered" evidence="1">
    <location>
        <begin position="252"/>
        <end position="311"/>
    </location>
</feature>
<accession>A0A8U0RYH9</accession>
<evidence type="ECO:0000256" key="1">
    <source>
        <dbReference type="SAM" id="MobiDB-lite"/>
    </source>
</evidence>
<reference evidence="3" key="1">
    <citation type="submission" date="2025-08" db="UniProtKB">
        <authorList>
            <consortium name="RefSeq"/>
        </authorList>
    </citation>
    <scope>IDENTIFICATION</scope>
    <source>
        <tissue evidence="3">Brain</tissue>
    </source>
</reference>
<name>A0A8U0RYH9_MUSPF</name>
<organism evidence="2 3">
    <name type="scientific">Mustela putorius furo</name>
    <name type="common">European domestic ferret</name>
    <name type="synonym">Mustela furo</name>
    <dbReference type="NCBI Taxonomy" id="9669"/>
    <lineage>
        <taxon>Eukaryota</taxon>
        <taxon>Metazoa</taxon>
        <taxon>Chordata</taxon>
        <taxon>Craniata</taxon>
        <taxon>Vertebrata</taxon>
        <taxon>Euteleostomi</taxon>
        <taxon>Mammalia</taxon>
        <taxon>Eutheria</taxon>
        <taxon>Laurasiatheria</taxon>
        <taxon>Carnivora</taxon>
        <taxon>Caniformia</taxon>
        <taxon>Musteloidea</taxon>
        <taxon>Mustelidae</taxon>
        <taxon>Mustelinae</taxon>
        <taxon>Mustela</taxon>
    </lineage>
</organism>
<protein>
    <submittedName>
        <fullName evidence="3">Uncharacterized protein LOC101694416</fullName>
    </submittedName>
</protein>
<evidence type="ECO:0000313" key="3">
    <source>
        <dbReference type="RefSeq" id="XP_044932637.1"/>
    </source>
</evidence>
<gene>
    <name evidence="3" type="primary">LOC101694416</name>
</gene>
<feature type="region of interest" description="Disordered" evidence="1">
    <location>
        <begin position="110"/>
        <end position="141"/>
    </location>
</feature>
<feature type="region of interest" description="Disordered" evidence="1">
    <location>
        <begin position="184"/>
        <end position="207"/>
    </location>
</feature>
<dbReference type="AlphaFoldDB" id="A0A8U0RYH9"/>
<feature type="compositionally biased region" description="Polar residues" evidence="1">
    <location>
        <begin position="189"/>
        <end position="202"/>
    </location>
</feature>